<dbReference type="Gene3D" id="1.10.10.10">
    <property type="entry name" value="Winged helix-like DNA-binding domain superfamily/Winged helix DNA-binding domain"/>
    <property type="match status" value="1"/>
</dbReference>
<dbReference type="SUPFAM" id="SSF55718">
    <property type="entry name" value="SCP-like"/>
    <property type="match status" value="1"/>
</dbReference>
<dbReference type="InterPro" id="IPR036388">
    <property type="entry name" value="WH-like_DNA-bd_sf"/>
</dbReference>
<dbReference type="SUPFAM" id="SSF46785">
    <property type="entry name" value="Winged helix' DNA-binding domain"/>
    <property type="match status" value="1"/>
</dbReference>
<dbReference type="PANTHER" id="PTHR33204:SF18">
    <property type="entry name" value="TRANSCRIPTIONAL REGULATORY PROTEIN"/>
    <property type="match status" value="1"/>
</dbReference>
<dbReference type="InterPro" id="IPR029229">
    <property type="entry name" value="Alkyl_sulf_C"/>
</dbReference>
<dbReference type="EMBL" id="JAZHFV010000002">
    <property type="protein sequence ID" value="MEX4007383.1"/>
    <property type="molecule type" value="Genomic_DNA"/>
</dbReference>
<organism evidence="5 6">
    <name type="scientific">Neoaquamicrobium sediminum</name>
    <dbReference type="NCBI Taxonomy" id="1849104"/>
    <lineage>
        <taxon>Bacteria</taxon>
        <taxon>Pseudomonadati</taxon>
        <taxon>Pseudomonadota</taxon>
        <taxon>Alphaproteobacteria</taxon>
        <taxon>Hyphomicrobiales</taxon>
        <taxon>Phyllobacteriaceae</taxon>
        <taxon>Neoaquamicrobium</taxon>
    </lineage>
</organism>
<dbReference type="RefSeq" id="WP_368802558.1">
    <property type="nucleotide sequence ID" value="NZ_JAZHFV010000002.1"/>
</dbReference>
<keyword evidence="2" id="KW-0238">DNA-binding</keyword>
<evidence type="ECO:0000259" key="4">
    <source>
        <dbReference type="PROSITE" id="PS51118"/>
    </source>
</evidence>
<gene>
    <name evidence="5" type="ORF">V1479_08705</name>
</gene>
<keyword evidence="3" id="KW-0804">Transcription</keyword>
<accession>A0ABV3WRU9</accession>
<dbReference type="Proteomes" id="UP001559025">
    <property type="component" value="Unassembled WGS sequence"/>
</dbReference>
<keyword evidence="6" id="KW-1185">Reference proteome</keyword>
<dbReference type="PROSITE" id="PS51118">
    <property type="entry name" value="HTH_HXLR"/>
    <property type="match status" value="1"/>
</dbReference>
<evidence type="ECO:0000313" key="5">
    <source>
        <dbReference type="EMBL" id="MEX4007383.1"/>
    </source>
</evidence>
<protein>
    <submittedName>
        <fullName evidence="5">Winged helix-turn-helix transcriptional regulator</fullName>
    </submittedName>
</protein>
<dbReference type="Pfam" id="PF01638">
    <property type="entry name" value="HxlR"/>
    <property type="match status" value="1"/>
</dbReference>
<dbReference type="Gene3D" id="3.30.1050.10">
    <property type="entry name" value="SCP2 sterol-binding domain"/>
    <property type="match status" value="1"/>
</dbReference>
<dbReference type="InterPro" id="IPR002577">
    <property type="entry name" value="HTH_HxlR"/>
</dbReference>
<feature type="domain" description="HTH hxlR-type" evidence="4">
    <location>
        <begin position="11"/>
        <end position="109"/>
    </location>
</feature>
<evidence type="ECO:0000256" key="1">
    <source>
        <dbReference type="ARBA" id="ARBA00023015"/>
    </source>
</evidence>
<name>A0ABV3WRU9_9HYPH</name>
<dbReference type="InterPro" id="IPR036527">
    <property type="entry name" value="SCP2_sterol-bd_dom_sf"/>
</dbReference>
<proteinExistence type="predicted"/>
<keyword evidence="1" id="KW-0805">Transcription regulation</keyword>
<evidence type="ECO:0000256" key="2">
    <source>
        <dbReference type="ARBA" id="ARBA00023125"/>
    </source>
</evidence>
<reference evidence="5 6" key="1">
    <citation type="submission" date="2024-01" db="EMBL/GenBank/DDBJ databases">
        <title>New evidence supports the origin of RcGTA from prophage.</title>
        <authorList>
            <person name="Xu Y."/>
            <person name="Liu B."/>
            <person name="Chen F."/>
        </authorList>
    </citation>
    <scope>NUCLEOTIDE SEQUENCE [LARGE SCALE GENOMIC DNA]</scope>
    <source>
        <strain evidence="5 6">CBW1107-2</strain>
    </source>
</reference>
<evidence type="ECO:0000256" key="3">
    <source>
        <dbReference type="ARBA" id="ARBA00023163"/>
    </source>
</evidence>
<dbReference type="InterPro" id="IPR036390">
    <property type="entry name" value="WH_DNA-bd_sf"/>
</dbReference>
<sequence length="224" mass="24379">MAGKRSYDDGCAAAFALDLIGERWALLVVRELMFGPKRFSDLKADLRTITPNVLTQRLEDLEVAGIITRRRLPPPAASSVYELTPWGRALEPVLVELGRWGAQSPALPQGRPISAASVVLSLRTLFDPTIAGDAALRLSLVLDGMPFSARVCDGEFEVAAHQHDDNADAEVVTEASTLDSLLFNSADLDRAIAEKDFRLTGDRGAFERFLSWFPLPVEDNTAAG</sequence>
<evidence type="ECO:0000313" key="6">
    <source>
        <dbReference type="Proteomes" id="UP001559025"/>
    </source>
</evidence>
<dbReference type="PANTHER" id="PTHR33204">
    <property type="entry name" value="TRANSCRIPTIONAL REGULATOR, MARR FAMILY"/>
    <property type="match status" value="1"/>
</dbReference>
<dbReference type="Pfam" id="PF14864">
    <property type="entry name" value="Alkyl_sulf_C"/>
    <property type="match status" value="1"/>
</dbReference>
<comment type="caution">
    <text evidence="5">The sequence shown here is derived from an EMBL/GenBank/DDBJ whole genome shotgun (WGS) entry which is preliminary data.</text>
</comment>